<protein>
    <submittedName>
        <fullName evidence="1">Uncharacterized protein</fullName>
    </submittedName>
</protein>
<sequence>MLSILINFVKSFLHLEIISAKSMEDNDGKPRGFGFVAFMDHESAARSVEEMNEKEVPGRADLHFTVLPCTEEE</sequence>
<evidence type="ECO:0000313" key="1">
    <source>
        <dbReference type="EMBL" id="CAK5042875.1"/>
    </source>
</evidence>
<keyword evidence="2" id="KW-1185">Reference proteome</keyword>
<dbReference type="EMBL" id="CAVMJV010000010">
    <property type="protein sequence ID" value="CAK5042875.1"/>
    <property type="molecule type" value="Genomic_DNA"/>
</dbReference>
<name>A0ACB0YE74_MELEN</name>
<reference evidence="1" key="1">
    <citation type="submission" date="2023-11" db="EMBL/GenBank/DDBJ databases">
        <authorList>
            <person name="Poullet M."/>
        </authorList>
    </citation>
    <scope>NUCLEOTIDE SEQUENCE</scope>
    <source>
        <strain evidence="1">E1834</strain>
    </source>
</reference>
<gene>
    <name evidence="1" type="ORF">MENTE1834_LOCUS10978</name>
</gene>
<organism evidence="1 2">
    <name type="scientific">Meloidogyne enterolobii</name>
    <name type="common">Root-knot nematode worm</name>
    <name type="synonym">Meloidogyne mayaguensis</name>
    <dbReference type="NCBI Taxonomy" id="390850"/>
    <lineage>
        <taxon>Eukaryota</taxon>
        <taxon>Metazoa</taxon>
        <taxon>Ecdysozoa</taxon>
        <taxon>Nematoda</taxon>
        <taxon>Chromadorea</taxon>
        <taxon>Rhabditida</taxon>
        <taxon>Tylenchina</taxon>
        <taxon>Tylenchomorpha</taxon>
        <taxon>Tylenchoidea</taxon>
        <taxon>Meloidogynidae</taxon>
        <taxon>Meloidogyninae</taxon>
        <taxon>Meloidogyne</taxon>
    </lineage>
</organism>
<dbReference type="Proteomes" id="UP001497535">
    <property type="component" value="Unassembled WGS sequence"/>
</dbReference>
<evidence type="ECO:0000313" key="2">
    <source>
        <dbReference type="Proteomes" id="UP001497535"/>
    </source>
</evidence>
<proteinExistence type="predicted"/>
<comment type="caution">
    <text evidence="1">The sequence shown here is derived from an EMBL/GenBank/DDBJ whole genome shotgun (WGS) entry which is preliminary data.</text>
</comment>
<accession>A0ACB0YE74</accession>